<keyword evidence="2" id="KW-0723">Serine/threonine-protein kinase</keyword>
<dbReference type="OrthoDB" id="4062651at2759"/>
<protein>
    <recommendedName>
        <fullName evidence="14">Gnk2-homologous domain-containing protein</fullName>
    </recommendedName>
</protein>
<comment type="subcellular location">
    <subcellularLocation>
        <location evidence="1">Membrane</location>
        <topology evidence="1">Single-pass membrane protein</topology>
    </subcellularLocation>
</comment>
<evidence type="ECO:0000256" key="4">
    <source>
        <dbReference type="ARBA" id="ARBA00022692"/>
    </source>
</evidence>
<dbReference type="GO" id="GO:0005524">
    <property type="term" value="F:ATP binding"/>
    <property type="evidence" value="ECO:0007669"/>
    <property type="project" value="UniProtKB-KW"/>
</dbReference>
<evidence type="ECO:0000256" key="13">
    <source>
        <dbReference type="SAM" id="Phobius"/>
    </source>
</evidence>
<keyword evidence="5" id="KW-0732">Signal</keyword>
<keyword evidence="9" id="KW-0067">ATP-binding</keyword>
<feature type="domain" description="Gnk2-homologous" evidence="14">
    <location>
        <begin position="469"/>
        <end position="574"/>
    </location>
</feature>
<dbReference type="InterPro" id="IPR002902">
    <property type="entry name" value="GNK2"/>
</dbReference>
<dbReference type="GO" id="GO:0005886">
    <property type="term" value="C:plasma membrane"/>
    <property type="evidence" value="ECO:0007669"/>
    <property type="project" value="TreeGrafter"/>
</dbReference>
<evidence type="ECO:0000256" key="3">
    <source>
        <dbReference type="ARBA" id="ARBA00022679"/>
    </source>
</evidence>
<feature type="transmembrane region" description="Helical" evidence="13">
    <location>
        <begin position="602"/>
        <end position="623"/>
    </location>
</feature>
<keyword evidence="12" id="KW-0675">Receptor</keyword>
<dbReference type="InterPro" id="IPR001245">
    <property type="entry name" value="Ser-Thr/Tyr_kinase_cat_dom"/>
</dbReference>
<reference evidence="16" key="1">
    <citation type="journal article" date="2019" name="Gigascience">
        <title>De novo genome assembly of the endangered Acer yangbiense, a plant species with extremely small populations endemic to Yunnan Province, China.</title>
        <authorList>
            <person name="Yang J."/>
            <person name="Wariss H.M."/>
            <person name="Tao L."/>
            <person name="Zhang R."/>
            <person name="Yun Q."/>
            <person name="Hollingsworth P."/>
            <person name="Dao Z."/>
            <person name="Luo G."/>
            <person name="Guo H."/>
            <person name="Ma Y."/>
            <person name="Sun W."/>
        </authorList>
    </citation>
    <scope>NUCLEOTIDE SEQUENCE [LARGE SCALE GENOMIC DNA]</scope>
    <source>
        <strain evidence="16">cv. Malutang</strain>
    </source>
</reference>
<keyword evidence="8" id="KW-0418">Kinase</keyword>
<name>A0A5C7GQP0_9ROSI</name>
<proteinExistence type="predicted"/>
<evidence type="ECO:0000256" key="11">
    <source>
        <dbReference type="ARBA" id="ARBA00023136"/>
    </source>
</evidence>
<evidence type="ECO:0000313" key="16">
    <source>
        <dbReference type="Proteomes" id="UP000323000"/>
    </source>
</evidence>
<dbReference type="PANTHER" id="PTHR27002">
    <property type="entry name" value="RECEPTOR-LIKE SERINE/THREONINE-PROTEIN KINASE SD1-8"/>
    <property type="match status" value="1"/>
</dbReference>
<feature type="transmembrane region" description="Helical" evidence="13">
    <location>
        <begin position="182"/>
        <end position="204"/>
    </location>
</feature>
<gene>
    <name evidence="15" type="ORF">EZV62_026415</name>
</gene>
<evidence type="ECO:0000256" key="6">
    <source>
        <dbReference type="ARBA" id="ARBA00022737"/>
    </source>
</evidence>
<evidence type="ECO:0000256" key="2">
    <source>
        <dbReference type="ARBA" id="ARBA00022527"/>
    </source>
</evidence>
<dbReference type="Proteomes" id="UP000323000">
    <property type="component" value="Chromosome 13"/>
</dbReference>
<dbReference type="Gene3D" id="1.10.510.10">
    <property type="entry name" value="Transferase(Phosphotransferase) domain 1"/>
    <property type="match status" value="2"/>
</dbReference>
<evidence type="ECO:0000313" key="15">
    <source>
        <dbReference type="EMBL" id="TXG47121.1"/>
    </source>
</evidence>
<evidence type="ECO:0000256" key="9">
    <source>
        <dbReference type="ARBA" id="ARBA00022840"/>
    </source>
</evidence>
<dbReference type="PROSITE" id="PS51473">
    <property type="entry name" value="GNK2"/>
    <property type="match status" value="3"/>
</dbReference>
<dbReference type="Gene3D" id="3.30.430.20">
    <property type="entry name" value="Gnk2 domain, C-X8-C-X2-C motif"/>
    <property type="match status" value="3"/>
</dbReference>
<keyword evidence="16" id="KW-1185">Reference proteome</keyword>
<dbReference type="EMBL" id="VAHF01000013">
    <property type="protein sequence ID" value="TXG47121.1"/>
    <property type="molecule type" value="Genomic_DNA"/>
</dbReference>
<accession>A0A5C7GQP0</accession>
<evidence type="ECO:0000256" key="8">
    <source>
        <dbReference type="ARBA" id="ARBA00022777"/>
    </source>
</evidence>
<keyword evidence="4 13" id="KW-0812">Transmembrane</keyword>
<dbReference type="GO" id="GO:0004674">
    <property type="term" value="F:protein serine/threonine kinase activity"/>
    <property type="evidence" value="ECO:0007669"/>
    <property type="project" value="UniProtKB-KW"/>
</dbReference>
<dbReference type="InterPro" id="IPR011009">
    <property type="entry name" value="Kinase-like_dom_sf"/>
</dbReference>
<comment type="caution">
    <text evidence="15">The sequence shown here is derived from an EMBL/GenBank/DDBJ whole genome shotgun (WGS) entry which is preliminary data.</text>
</comment>
<dbReference type="InterPro" id="IPR038408">
    <property type="entry name" value="GNK2_sf"/>
</dbReference>
<keyword evidence="7" id="KW-0547">Nucleotide-binding</keyword>
<keyword evidence="6" id="KW-0677">Repeat</keyword>
<evidence type="ECO:0000256" key="10">
    <source>
        <dbReference type="ARBA" id="ARBA00022989"/>
    </source>
</evidence>
<sequence length="726" mass="81958">MNVKSGYALICVFSVEKSNAETLANEQSCGENVELRKEQSCGENWRWALFVVCSDENNTASGSYMYNVGRLFNQKLDDGGNKSIDYGEYPDKCIPDLSTEDCHACLNEDANSFLDSIKGKQGGRCLNPSCNLRYELYPFYRDPTPTAVAPAPSFKIITPATTANLSNETLDSGSKRKKERRAWIPIAITASSAIVVMLISYFLWRMWRKNKRDKGDPSFNFLANNGKCRFREGRMGNDYPYGDFQGEKQMDSQEFPLFPLGLALEATQHFSDENKLGEGGFVPVYKVYVIGYMAPEYAMEGLFSAKSDVFSFGVLVLEIISGRKDSGFHLSKPGLIKLTKLCLEPLNFMVFYGYAKKAIAYAKPLSFICPSDQNNTASTNYMYNVGQLFNRRLYDEGNKSIYYYGADPDKVYGVYLCRFDITQETCQNCIANATDWLVQECNSNKTAIAWFDECMVRYSNISSFSSLETSPSVFWWNEENITQPDEFNEILKQTLFNAIVTLTLSASNHATHNATISKNKKVYSLVQCLPALSIENCRACLNEAAYSLLEIVKGKQGGRWLNPSCNIRYEIYPFYRDPATTDGAPAPNNGDSGSKRKKASRAWIPIAITALAVVVVLLSYFLWHMWRKNKRDKEERANSQEIQLIRSREGRMGNNYSYGDLQGEKRMESQEFPGYMAPEYPMEGLFSVKLDVFSFGVLLLEIISGRKNSGFHLSEPGLSLLNYVCN</sequence>
<evidence type="ECO:0000259" key="14">
    <source>
        <dbReference type="PROSITE" id="PS51473"/>
    </source>
</evidence>
<dbReference type="SUPFAM" id="SSF56112">
    <property type="entry name" value="Protein kinase-like (PK-like)"/>
    <property type="match status" value="2"/>
</dbReference>
<feature type="domain" description="Gnk2-homologous" evidence="14">
    <location>
        <begin position="23"/>
        <end position="139"/>
    </location>
</feature>
<keyword evidence="3" id="KW-0808">Transferase</keyword>
<evidence type="ECO:0000256" key="7">
    <source>
        <dbReference type="ARBA" id="ARBA00022741"/>
    </source>
</evidence>
<keyword evidence="10 13" id="KW-1133">Transmembrane helix</keyword>
<evidence type="ECO:0000256" key="5">
    <source>
        <dbReference type="ARBA" id="ARBA00022729"/>
    </source>
</evidence>
<dbReference type="CDD" id="cd23509">
    <property type="entry name" value="Gnk2-like"/>
    <property type="match status" value="3"/>
</dbReference>
<evidence type="ECO:0000256" key="1">
    <source>
        <dbReference type="ARBA" id="ARBA00004167"/>
    </source>
</evidence>
<keyword evidence="11 13" id="KW-0472">Membrane</keyword>
<organism evidence="15 16">
    <name type="scientific">Acer yangbiense</name>
    <dbReference type="NCBI Taxonomy" id="1000413"/>
    <lineage>
        <taxon>Eukaryota</taxon>
        <taxon>Viridiplantae</taxon>
        <taxon>Streptophyta</taxon>
        <taxon>Embryophyta</taxon>
        <taxon>Tracheophyta</taxon>
        <taxon>Spermatophyta</taxon>
        <taxon>Magnoliopsida</taxon>
        <taxon>eudicotyledons</taxon>
        <taxon>Gunneridae</taxon>
        <taxon>Pentapetalae</taxon>
        <taxon>rosids</taxon>
        <taxon>malvids</taxon>
        <taxon>Sapindales</taxon>
        <taxon>Sapindaceae</taxon>
        <taxon>Hippocastanoideae</taxon>
        <taxon>Acereae</taxon>
        <taxon>Acer</taxon>
    </lineage>
</organism>
<dbReference type="Pfam" id="PF07714">
    <property type="entry name" value="PK_Tyr_Ser-Thr"/>
    <property type="match status" value="2"/>
</dbReference>
<dbReference type="AlphaFoldDB" id="A0A5C7GQP0"/>
<evidence type="ECO:0000256" key="12">
    <source>
        <dbReference type="ARBA" id="ARBA00023170"/>
    </source>
</evidence>
<feature type="domain" description="Gnk2-homologous" evidence="14">
    <location>
        <begin position="363"/>
        <end position="463"/>
    </location>
</feature>
<dbReference type="Pfam" id="PF01657">
    <property type="entry name" value="Stress-antifung"/>
    <property type="match status" value="2"/>
</dbReference>
<dbReference type="PANTHER" id="PTHR27002:SF1095">
    <property type="entry name" value="G-TYPE LECTIN S-RECEPTOR-LIKE SERINE_THREONINE-PROTEIN KINASE RKS1"/>
    <property type="match status" value="1"/>
</dbReference>